<dbReference type="PANTHER" id="PTHR33287">
    <property type="entry name" value="OS03G0453550 PROTEIN"/>
    <property type="match status" value="1"/>
</dbReference>
<reference evidence="2" key="1">
    <citation type="submission" date="2025-08" db="UniProtKB">
        <authorList>
            <consortium name="RefSeq"/>
        </authorList>
    </citation>
    <scope>IDENTIFICATION</scope>
</reference>
<dbReference type="RefSeq" id="XP_016449686.1">
    <property type="nucleotide sequence ID" value="XM_016594200.1"/>
</dbReference>
<evidence type="ECO:0000256" key="1">
    <source>
        <dbReference type="SAM" id="Phobius"/>
    </source>
</evidence>
<gene>
    <name evidence="2" type="primary">LOC107774608</name>
</gene>
<keyword evidence="1" id="KW-0472">Membrane</keyword>
<dbReference type="OrthoDB" id="1250556at2759"/>
<accession>A0A1S3YBQ4</accession>
<sequence>MSKGNQINAIWSRLSHALENHKNTCKELAIINHRLVKQIQYYDTKATHMAMFYVIYLLIIFLSNSKPSPVQCKNWWKPFSLSILVAVAFGANFISTTIKCIHIKNALDTNWIDQGLSIQQMAHLELTAQKEAEFMDHQRSCNQVVNVEPYSTSSDADSLDQKESYVHLPHVKSHVAYPYTDTDAESSSSTVVDLPRTYSTQQQQNVDSITVFQRFTERQDHHIKVFYRAYHLKSCQVDTLWAMAQHKQMLA</sequence>
<keyword evidence="1" id="KW-0812">Transmembrane</keyword>
<feature type="transmembrane region" description="Helical" evidence="1">
    <location>
        <begin position="75"/>
        <end position="94"/>
    </location>
</feature>
<dbReference type="PaxDb" id="4097-A0A1S3YBQ4"/>
<protein>
    <submittedName>
        <fullName evidence="2">Uncharacterized protein isoform X1</fullName>
    </submittedName>
</protein>
<dbReference type="PANTHER" id="PTHR33287:SF8">
    <property type="entry name" value="TRANSMEMBRANE PROTEIN 188"/>
    <property type="match status" value="1"/>
</dbReference>
<dbReference type="KEGG" id="nta:107774608"/>
<organism evidence="2">
    <name type="scientific">Nicotiana tabacum</name>
    <name type="common">Common tobacco</name>
    <dbReference type="NCBI Taxonomy" id="4097"/>
    <lineage>
        <taxon>Eukaryota</taxon>
        <taxon>Viridiplantae</taxon>
        <taxon>Streptophyta</taxon>
        <taxon>Embryophyta</taxon>
        <taxon>Tracheophyta</taxon>
        <taxon>Spermatophyta</taxon>
        <taxon>Magnoliopsida</taxon>
        <taxon>eudicotyledons</taxon>
        <taxon>Gunneridae</taxon>
        <taxon>Pentapetalae</taxon>
        <taxon>asterids</taxon>
        <taxon>lamiids</taxon>
        <taxon>Solanales</taxon>
        <taxon>Solanaceae</taxon>
        <taxon>Nicotianoideae</taxon>
        <taxon>Nicotianeae</taxon>
        <taxon>Nicotiana</taxon>
    </lineage>
</organism>
<feature type="transmembrane region" description="Helical" evidence="1">
    <location>
        <begin position="46"/>
        <end position="63"/>
    </location>
</feature>
<keyword evidence="1" id="KW-1133">Transmembrane helix</keyword>
<evidence type="ECO:0000313" key="2">
    <source>
        <dbReference type="RefSeq" id="XP_016449686.1"/>
    </source>
</evidence>
<proteinExistence type="predicted"/>
<dbReference type="AlphaFoldDB" id="A0A1S3YBQ4"/>
<name>A0A1S3YBQ4_TOBAC</name>